<dbReference type="OrthoDB" id="4280289at2"/>
<gene>
    <name evidence="10" type="ORF">CGLY_15600</name>
</gene>
<evidence type="ECO:0000259" key="5">
    <source>
        <dbReference type="Pfam" id="PF20464"/>
    </source>
</evidence>
<organism evidence="10 11">
    <name type="scientific">Corynebacterium glyciniphilum AJ 3170</name>
    <dbReference type="NCBI Taxonomy" id="1404245"/>
    <lineage>
        <taxon>Bacteria</taxon>
        <taxon>Bacillati</taxon>
        <taxon>Actinomycetota</taxon>
        <taxon>Actinomycetes</taxon>
        <taxon>Mycobacteriales</taxon>
        <taxon>Corynebacteriaceae</taxon>
        <taxon>Corynebacterium</taxon>
    </lineage>
</organism>
<evidence type="ECO:0000259" key="6">
    <source>
        <dbReference type="Pfam" id="PF20465"/>
    </source>
</evidence>
<dbReference type="PANTHER" id="PTHR33841">
    <property type="entry name" value="DNA METHYLTRANSFERASE YEEA-RELATED"/>
    <property type="match status" value="1"/>
</dbReference>
<dbReference type="KEGG" id="cgy:CGLY_15600"/>
<dbReference type="Pfam" id="PF20466">
    <property type="entry name" value="MmeI_TRD"/>
    <property type="match status" value="1"/>
</dbReference>
<dbReference type="EC" id="2.1.1.72" evidence="1"/>
<dbReference type="InterPro" id="IPR029063">
    <property type="entry name" value="SAM-dependent_MTases_sf"/>
</dbReference>
<keyword evidence="3 10" id="KW-0808">Transferase</keyword>
<keyword evidence="2 10" id="KW-0489">Methyltransferase</keyword>
<evidence type="ECO:0000259" key="7">
    <source>
        <dbReference type="Pfam" id="PF20466"/>
    </source>
</evidence>
<dbReference type="Pfam" id="PF20465">
    <property type="entry name" value="MmeI_hel"/>
    <property type="match status" value="1"/>
</dbReference>
<dbReference type="InterPro" id="IPR046820">
    <property type="entry name" value="MmeI_TRD"/>
</dbReference>
<feature type="domain" description="MmeI-like helicase spacer" evidence="6">
    <location>
        <begin position="199"/>
        <end position="274"/>
    </location>
</feature>
<dbReference type="InterPro" id="IPR046816">
    <property type="entry name" value="MmeI_Mtase"/>
</dbReference>
<dbReference type="InterPro" id="IPR046819">
    <property type="entry name" value="MmeI_hel"/>
</dbReference>
<dbReference type="eggNOG" id="COG1002">
    <property type="taxonomic scope" value="Bacteria"/>
</dbReference>
<dbReference type="InterPro" id="IPR046817">
    <property type="entry name" value="MmeI_N"/>
</dbReference>
<dbReference type="Pfam" id="PF20473">
    <property type="entry name" value="MmeI_Mtase"/>
    <property type="match status" value="1"/>
</dbReference>
<dbReference type="HOGENOM" id="CLU_005831_3_0_11"/>
<feature type="domain" description="MmeI-like N-terminal" evidence="5">
    <location>
        <begin position="11"/>
        <end position="187"/>
    </location>
</feature>
<reference evidence="10 11" key="1">
    <citation type="journal article" date="2015" name="Int. J. Syst. Evol. Microbiol.">
        <title>Revisiting Corynebacterium glyciniphilum (ex Kubota et al., 1972) sp. nov., nom. rev., isolated from putrefied banana.</title>
        <authorList>
            <person name="Al-Dilaimi A."/>
            <person name="Bednarz H."/>
            <person name="Lomker A."/>
            <person name="Niehaus K."/>
            <person name="Kalinowski J."/>
            <person name="Ruckert C."/>
        </authorList>
    </citation>
    <scope>NUCLEOTIDE SEQUENCE [LARGE SCALE GENOMIC DNA]</scope>
    <source>
        <strain evidence="10">AJ 3170</strain>
    </source>
</reference>
<dbReference type="EMBL" id="CP006842">
    <property type="protein sequence ID" value="AHW65556.1"/>
    <property type="molecule type" value="Genomic_DNA"/>
</dbReference>
<dbReference type="AlphaFoldDB" id="X5EG18"/>
<evidence type="ECO:0000256" key="4">
    <source>
        <dbReference type="ARBA" id="ARBA00047942"/>
    </source>
</evidence>
<dbReference type="Gene3D" id="3.40.50.150">
    <property type="entry name" value="Vaccinia Virus protein VP39"/>
    <property type="match status" value="1"/>
</dbReference>
<evidence type="ECO:0000313" key="10">
    <source>
        <dbReference type="EMBL" id="AHW65556.1"/>
    </source>
</evidence>
<protein>
    <recommendedName>
        <fullName evidence="1">site-specific DNA-methyltransferase (adenine-specific)</fullName>
        <ecNumber evidence="1">2.1.1.72</ecNumber>
    </recommendedName>
</protein>
<dbReference type="InterPro" id="IPR046818">
    <property type="entry name" value="MmeI_C"/>
</dbReference>
<name>X5EG18_9CORY</name>
<evidence type="ECO:0000259" key="8">
    <source>
        <dbReference type="Pfam" id="PF20467"/>
    </source>
</evidence>
<dbReference type="Pfam" id="PF20464">
    <property type="entry name" value="MmeI_N"/>
    <property type="match status" value="1"/>
</dbReference>
<dbReference type="GO" id="GO:0009007">
    <property type="term" value="F:site-specific DNA-methyltransferase (adenine-specific) activity"/>
    <property type="evidence" value="ECO:0007669"/>
    <property type="project" value="UniProtKB-EC"/>
</dbReference>
<evidence type="ECO:0000313" key="11">
    <source>
        <dbReference type="Proteomes" id="UP000023703"/>
    </source>
</evidence>
<dbReference type="GO" id="GO:0032259">
    <property type="term" value="P:methylation"/>
    <property type="evidence" value="ECO:0007669"/>
    <property type="project" value="UniProtKB-KW"/>
</dbReference>
<proteinExistence type="predicted"/>
<dbReference type="REBASE" id="81692">
    <property type="entry name" value="Cgl3170ORF15600P"/>
</dbReference>
<accession>X5EG18</accession>
<keyword evidence="11" id="KW-1185">Reference proteome</keyword>
<dbReference type="InterPro" id="IPR050953">
    <property type="entry name" value="N4_N6_ade-DNA_methylase"/>
</dbReference>
<dbReference type="Proteomes" id="UP000023703">
    <property type="component" value="Chromosome"/>
</dbReference>
<evidence type="ECO:0000256" key="2">
    <source>
        <dbReference type="ARBA" id="ARBA00022603"/>
    </source>
</evidence>
<dbReference type="RefSeq" id="WP_038550587.1">
    <property type="nucleotide sequence ID" value="NZ_CP006842.1"/>
</dbReference>
<evidence type="ECO:0000256" key="3">
    <source>
        <dbReference type="ARBA" id="ARBA00022679"/>
    </source>
</evidence>
<dbReference type="Pfam" id="PF20467">
    <property type="entry name" value="MmeI_C"/>
    <property type="match status" value="1"/>
</dbReference>
<feature type="domain" description="MmeI-like target recognition" evidence="7">
    <location>
        <begin position="648"/>
        <end position="850"/>
    </location>
</feature>
<sequence length="932" mass="104552">MTLSPAQKKRAARDFAAKWKGRGNENEDTQSFWLELLRDVIGMEDVTTAARFEQSTVDRGYIDVVIADAKTFIEQKSLGIDLDKAETRQGRKVTPFHQAKAYADSMPNTQRPDTIIVCDFNEFRIHDLANTAKPGENYTSFTLDELPDYLYLLDFLVDPQRARRVREQRVSLDAGSLIGQLYHLLSEQYIDPETEENQHALNVLCVRLVFCLFAEDAGLFPKDAFYHFLQDLPANRIRPAIKDLFAWLDTPEEDRDPYASDAMRAFPYVNGGLFRGSTEVPPFTDEIKQVLLDDVSKGTDWASISPTIFGGVFESTLNPETRHAGGMHYTSPENIHKVIDPLYLDQLTDELDNILTAEGIGDRKRRNQLNAFHEKLAGLTFFDPACGSGNFLTETYISLRRLENKVISEKAGNQAAFGFEDIGVSPVKVSLRQFYGLEINDFAVSVAETALWIAELQANIETETIVARTIDDLPLRDAAKIVHANALQTDWSDVVAPAGCSYIIGNPPFLGARNQSKEQKQDVKDVFTAIGASRNIGNVDFVAAWYAKAADYIGDHPVRCAFVSTNSICQGEQVANIWSPIWDLGVQIDFAHDTFRWANEATDQANVFCVIVGFSKHGGPKRLFHYKTPDSPAELQRPAQLNAYLADAPDAFIWNRSTPICDVPKIGIGNKPIDGGNYLFTAEEKDAFLVKEPGAEKFFHQWMGSQEFIRGIERWVLWLGDAKPSEVAKMPTVMDRVRAVRDFRLASKSAPTQKLASTPMRFHVENMPEGNSILIPQTSSQRRKYIPLGYVHPGVLCSNGVRLIPNATLYHFGVLHSQFHMAWMRRTTGRLKSDYQYAANIVYNNFVWPDTDDSTTERIEAAAQAVLDARAEYPDSTISDMYDPDNDFLYPALTKAHQQLDDAVEAAYGIDSGGDETVIFEHLMELYTSATT</sequence>
<evidence type="ECO:0000256" key="1">
    <source>
        <dbReference type="ARBA" id="ARBA00011900"/>
    </source>
</evidence>
<dbReference type="STRING" id="1404245.CGLY_15600"/>
<comment type="catalytic activity">
    <reaction evidence="4">
        <text>a 2'-deoxyadenosine in DNA + S-adenosyl-L-methionine = an N(6)-methyl-2'-deoxyadenosine in DNA + S-adenosyl-L-homocysteine + H(+)</text>
        <dbReference type="Rhea" id="RHEA:15197"/>
        <dbReference type="Rhea" id="RHEA-COMP:12418"/>
        <dbReference type="Rhea" id="RHEA-COMP:12419"/>
        <dbReference type="ChEBI" id="CHEBI:15378"/>
        <dbReference type="ChEBI" id="CHEBI:57856"/>
        <dbReference type="ChEBI" id="CHEBI:59789"/>
        <dbReference type="ChEBI" id="CHEBI:90615"/>
        <dbReference type="ChEBI" id="CHEBI:90616"/>
        <dbReference type="EC" id="2.1.1.72"/>
    </reaction>
</comment>
<feature type="domain" description="MmeI-like C-terminal" evidence="8">
    <location>
        <begin position="853"/>
        <end position="929"/>
    </location>
</feature>
<dbReference type="SUPFAM" id="SSF53335">
    <property type="entry name" value="S-adenosyl-L-methionine-dependent methyltransferases"/>
    <property type="match status" value="1"/>
</dbReference>
<dbReference type="PANTHER" id="PTHR33841:SF1">
    <property type="entry name" value="DNA METHYLTRANSFERASE A"/>
    <property type="match status" value="1"/>
</dbReference>
<feature type="domain" description="MmeI-like DNA-methyltransferase" evidence="9">
    <location>
        <begin position="364"/>
        <end position="624"/>
    </location>
</feature>
<evidence type="ECO:0000259" key="9">
    <source>
        <dbReference type="Pfam" id="PF20473"/>
    </source>
</evidence>